<feature type="transmembrane region" description="Helical" evidence="9">
    <location>
        <begin position="236"/>
        <end position="254"/>
    </location>
</feature>
<evidence type="ECO:0000256" key="8">
    <source>
        <dbReference type="SAM" id="MobiDB-lite"/>
    </source>
</evidence>
<dbReference type="Gene3D" id="1.20.1250.20">
    <property type="entry name" value="MFS general substrate transporter like domains"/>
    <property type="match status" value="2"/>
</dbReference>
<keyword evidence="7 9" id="KW-0472">Membrane</keyword>
<evidence type="ECO:0000256" key="1">
    <source>
        <dbReference type="ARBA" id="ARBA00004429"/>
    </source>
</evidence>
<dbReference type="InterPro" id="IPR026032">
    <property type="entry name" value="HcaT-like"/>
</dbReference>
<feature type="transmembrane region" description="Helical" evidence="9">
    <location>
        <begin position="463"/>
        <end position="484"/>
    </location>
</feature>
<comment type="subcellular location">
    <subcellularLocation>
        <location evidence="1">Cell inner membrane</location>
        <topology evidence="1">Multi-pass membrane protein</topology>
    </subcellularLocation>
</comment>
<feature type="transmembrane region" description="Helical" evidence="9">
    <location>
        <begin position="195"/>
        <end position="215"/>
    </location>
</feature>
<name>A0AAE0FYF2_9CHLO</name>
<dbReference type="GO" id="GO:0030395">
    <property type="term" value="F:lactose binding"/>
    <property type="evidence" value="ECO:0007669"/>
    <property type="project" value="TreeGrafter"/>
</dbReference>
<evidence type="ECO:0000313" key="11">
    <source>
        <dbReference type="EMBL" id="KAK3268135.1"/>
    </source>
</evidence>
<feature type="transmembrane region" description="Helical" evidence="9">
    <location>
        <begin position="112"/>
        <end position="131"/>
    </location>
</feature>
<reference evidence="11 12" key="1">
    <citation type="journal article" date="2015" name="Genome Biol. Evol.">
        <title>Comparative Genomics of a Bacterivorous Green Alga Reveals Evolutionary Causalities and Consequences of Phago-Mixotrophic Mode of Nutrition.</title>
        <authorList>
            <person name="Burns J.A."/>
            <person name="Paasch A."/>
            <person name="Narechania A."/>
            <person name="Kim E."/>
        </authorList>
    </citation>
    <scope>NUCLEOTIDE SEQUENCE [LARGE SCALE GENOMIC DNA]</scope>
    <source>
        <strain evidence="11 12">PLY_AMNH</strain>
    </source>
</reference>
<keyword evidence="3" id="KW-1003">Cell membrane</keyword>
<organism evidence="11 12">
    <name type="scientific">Cymbomonas tetramitiformis</name>
    <dbReference type="NCBI Taxonomy" id="36881"/>
    <lineage>
        <taxon>Eukaryota</taxon>
        <taxon>Viridiplantae</taxon>
        <taxon>Chlorophyta</taxon>
        <taxon>Pyramimonadophyceae</taxon>
        <taxon>Pyramimonadales</taxon>
        <taxon>Pyramimonadaceae</taxon>
        <taxon>Cymbomonas</taxon>
    </lineage>
</organism>
<evidence type="ECO:0000313" key="12">
    <source>
        <dbReference type="Proteomes" id="UP001190700"/>
    </source>
</evidence>
<keyword evidence="6 9" id="KW-1133">Transmembrane helix</keyword>
<evidence type="ECO:0000256" key="2">
    <source>
        <dbReference type="ARBA" id="ARBA00022448"/>
    </source>
</evidence>
<feature type="region of interest" description="Disordered" evidence="8">
    <location>
        <begin position="295"/>
        <end position="322"/>
    </location>
</feature>
<evidence type="ECO:0000259" key="10">
    <source>
        <dbReference type="Pfam" id="PF12832"/>
    </source>
</evidence>
<evidence type="ECO:0000256" key="6">
    <source>
        <dbReference type="ARBA" id="ARBA00022989"/>
    </source>
</evidence>
<evidence type="ECO:0000256" key="3">
    <source>
        <dbReference type="ARBA" id="ARBA00022475"/>
    </source>
</evidence>
<feature type="domain" description="Major facilitator superfamily associated" evidence="10">
    <location>
        <begin position="108"/>
        <end position="489"/>
    </location>
</feature>
<feature type="transmembrane region" description="Helical" evidence="9">
    <location>
        <begin position="426"/>
        <end position="451"/>
    </location>
</feature>
<sequence length="525" mass="55334">MISQTQFTRSFGVGQQPHPVRRPQTASKQSKRTIRTPAVGGNPRKQRARILWSTSAKQSLQQRLQHQVHVSASAANAAGGAESSGSGPRGDSPGSSESIPAAPRYVFFRLSAFYWFYFLLVGIRTPFFPLWLGTEKGLSSEAIGLVLSATQCSRLLSGPVFGAIADAIRSPRLVAIVLAAIATMAFVAQEYAPTIPALVLIGMVANSAMSGVLPLGETSAIAALRGQNAGYGRARLWGSLGFITANLLAGRLVGSFGASVVISALSVCALFVVIAVCALPRGQVPARDAVAGSAADVSGEESSDGMPDSSSSGTSEKAPVPNRRKVWREGRALLTHPVFVLFVISASLLQASHAVYYSFSTISLKQAGYSASAIGALWATGVLAEVALFASPIETRLRPTMLLMLAGLAAVTRWVGMSFVPPFPVLLLLQCLHAFTFGACHLGTMHFIAAAAPPALQATAQGWYSTTADGVVMGLCTLAAGVIYHRYHSAAFGVMALLAIVGLVLAWMVDKKWDGKQLDINRHNQ</sequence>
<evidence type="ECO:0000256" key="7">
    <source>
        <dbReference type="ARBA" id="ARBA00023136"/>
    </source>
</evidence>
<feature type="transmembrane region" description="Helical" evidence="9">
    <location>
        <begin position="490"/>
        <end position="509"/>
    </location>
</feature>
<evidence type="ECO:0000256" key="4">
    <source>
        <dbReference type="ARBA" id="ARBA00022519"/>
    </source>
</evidence>
<evidence type="ECO:0000256" key="9">
    <source>
        <dbReference type="SAM" id="Phobius"/>
    </source>
</evidence>
<comment type="caution">
    <text evidence="11">The sequence shown here is derived from an EMBL/GenBank/DDBJ whole genome shotgun (WGS) entry which is preliminary data.</text>
</comment>
<dbReference type="AlphaFoldDB" id="A0AAE0FYF2"/>
<dbReference type="NCBIfam" id="NF037955">
    <property type="entry name" value="mfs"/>
    <property type="match status" value="1"/>
</dbReference>
<feature type="transmembrane region" description="Helical" evidence="9">
    <location>
        <begin position="143"/>
        <end position="165"/>
    </location>
</feature>
<evidence type="ECO:0000256" key="5">
    <source>
        <dbReference type="ARBA" id="ARBA00022692"/>
    </source>
</evidence>
<dbReference type="InterPro" id="IPR024989">
    <property type="entry name" value="MFS_assoc_dom"/>
</dbReference>
<keyword evidence="5 9" id="KW-0812">Transmembrane</keyword>
<keyword evidence="2" id="KW-0813">Transport</keyword>
<protein>
    <recommendedName>
        <fullName evidence="10">Major facilitator superfamily associated domain-containing protein</fullName>
    </recommendedName>
</protein>
<feature type="transmembrane region" description="Helical" evidence="9">
    <location>
        <begin position="402"/>
        <end position="420"/>
    </location>
</feature>
<feature type="transmembrane region" description="Helical" evidence="9">
    <location>
        <begin position="333"/>
        <end position="357"/>
    </location>
</feature>
<gene>
    <name evidence="11" type="ORF">CYMTET_23340</name>
</gene>
<keyword evidence="4" id="KW-0997">Cell inner membrane</keyword>
<feature type="transmembrane region" description="Helical" evidence="9">
    <location>
        <begin position="369"/>
        <end position="390"/>
    </location>
</feature>
<feature type="transmembrane region" description="Helical" evidence="9">
    <location>
        <begin position="172"/>
        <end position="189"/>
    </location>
</feature>
<proteinExistence type="predicted"/>
<feature type="transmembrane region" description="Helical" evidence="9">
    <location>
        <begin position="260"/>
        <end position="279"/>
    </location>
</feature>
<dbReference type="GO" id="GO:0005886">
    <property type="term" value="C:plasma membrane"/>
    <property type="evidence" value="ECO:0007669"/>
    <property type="project" value="UniProtKB-SubCell"/>
</dbReference>
<feature type="compositionally biased region" description="Low complexity" evidence="8">
    <location>
        <begin position="304"/>
        <end position="316"/>
    </location>
</feature>
<dbReference type="SUPFAM" id="SSF103473">
    <property type="entry name" value="MFS general substrate transporter"/>
    <property type="match status" value="1"/>
</dbReference>
<dbReference type="GO" id="GO:0015528">
    <property type="term" value="F:lactose:proton symporter activity"/>
    <property type="evidence" value="ECO:0007669"/>
    <property type="project" value="TreeGrafter"/>
</dbReference>
<dbReference type="PANTHER" id="PTHR23522:SF10">
    <property type="entry name" value="3-PHENYLPROPIONIC ACID TRANSPORTER-RELATED"/>
    <property type="match status" value="1"/>
</dbReference>
<dbReference type="EMBL" id="LGRX02012002">
    <property type="protein sequence ID" value="KAK3268135.1"/>
    <property type="molecule type" value="Genomic_DNA"/>
</dbReference>
<keyword evidence="12" id="KW-1185">Reference proteome</keyword>
<dbReference type="Proteomes" id="UP001190700">
    <property type="component" value="Unassembled WGS sequence"/>
</dbReference>
<dbReference type="PANTHER" id="PTHR23522">
    <property type="entry name" value="BLL5896 PROTEIN"/>
    <property type="match status" value="1"/>
</dbReference>
<accession>A0AAE0FYF2</accession>
<dbReference type="InterPro" id="IPR036259">
    <property type="entry name" value="MFS_trans_sf"/>
</dbReference>
<feature type="region of interest" description="Disordered" evidence="8">
    <location>
        <begin position="75"/>
        <end position="97"/>
    </location>
</feature>
<feature type="region of interest" description="Disordered" evidence="8">
    <location>
        <begin position="1"/>
        <end position="47"/>
    </location>
</feature>
<dbReference type="Pfam" id="PF12832">
    <property type="entry name" value="MFS_1_like"/>
    <property type="match status" value="1"/>
</dbReference>